<dbReference type="EMBL" id="HACA01029695">
    <property type="protein sequence ID" value="CDW47056.1"/>
    <property type="molecule type" value="Transcribed_RNA"/>
</dbReference>
<reference evidence="1" key="1">
    <citation type="submission" date="2014-05" db="EMBL/GenBank/DDBJ databases">
        <authorList>
            <person name="Chronopoulou M."/>
        </authorList>
    </citation>
    <scope>NUCLEOTIDE SEQUENCE</scope>
    <source>
        <tissue evidence="1">Whole organism</tissue>
    </source>
</reference>
<dbReference type="AlphaFoldDB" id="A0A0K2VAV7"/>
<evidence type="ECO:0000313" key="1">
    <source>
        <dbReference type="EMBL" id="CDW47056.1"/>
    </source>
</evidence>
<sequence>MEQSHNDLKFLPEVQTNYLCRLKNFAISTFGRAARFATSTLRLFYDCGINNSLFHAFF</sequence>
<proteinExistence type="predicted"/>
<name>A0A0K2VAV7_LEPSM</name>
<protein>
    <submittedName>
        <fullName evidence="1">Uncharacterized protein</fullName>
    </submittedName>
</protein>
<accession>A0A0K2VAV7</accession>
<organism evidence="1">
    <name type="scientific">Lepeophtheirus salmonis</name>
    <name type="common">Salmon louse</name>
    <name type="synonym">Caligus salmonis</name>
    <dbReference type="NCBI Taxonomy" id="72036"/>
    <lineage>
        <taxon>Eukaryota</taxon>
        <taxon>Metazoa</taxon>
        <taxon>Ecdysozoa</taxon>
        <taxon>Arthropoda</taxon>
        <taxon>Crustacea</taxon>
        <taxon>Multicrustacea</taxon>
        <taxon>Hexanauplia</taxon>
        <taxon>Copepoda</taxon>
        <taxon>Siphonostomatoida</taxon>
        <taxon>Caligidae</taxon>
        <taxon>Lepeophtheirus</taxon>
    </lineage>
</organism>